<dbReference type="InterPro" id="IPR014721">
    <property type="entry name" value="Ribsml_uS5_D2-typ_fold_subgr"/>
</dbReference>
<dbReference type="EMBL" id="JARBJD010000001">
    <property type="protein sequence ID" value="KAK2964997.1"/>
    <property type="molecule type" value="Genomic_DNA"/>
</dbReference>
<proteinExistence type="inferred from homology"/>
<dbReference type="Gene3D" id="3.30.70.890">
    <property type="entry name" value="GHMP kinase, C-terminal domain"/>
    <property type="match status" value="1"/>
</dbReference>
<protein>
    <submittedName>
        <fullName evidence="14">N-acetylgalactosamine kinase</fullName>
        <ecNumber evidence="14">2.7.1.157</ecNumber>
    </submittedName>
</protein>
<dbReference type="Pfam" id="PF10509">
    <property type="entry name" value="GalKase_gal_bdg"/>
    <property type="match status" value="1"/>
</dbReference>
<dbReference type="InterPro" id="IPR019539">
    <property type="entry name" value="GalKase_N"/>
</dbReference>
<dbReference type="Gene3D" id="3.30.230.10">
    <property type="match status" value="1"/>
</dbReference>
<dbReference type="Pfam" id="PF00288">
    <property type="entry name" value="GHMP_kinases_N"/>
    <property type="match status" value="1"/>
</dbReference>
<evidence type="ECO:0000259" key="13">
    <source>
        <dbReference type="Pfam" id="PF10509"/>
    </source>
</evidence>
<evidence type="ECO:0000256" key="8">
    <source>
        <dbReference type="ARBA" id="ARBA00022842"/>
    </source>
</evidence>
<organism evidence="14 15">
    <name type="scientific">Blattamonas nauphoetae</name>
    <dbReference type="NCBI Taxonomy" id="2049346"/>
    <lineage>
        <taxon>Eukaryota</taxon>
        <taxon>Metamonada</taxon>
        <taxon>Preaxostyla</taxon>
        <taxon>Oxymonadida</taxon>
        <taxon>Blattamonas</taxon>
    </lineage>
</organism>
<dbReference type="Proteomes" id="UP001281761">
    <property type="component" value="Unassembled WGS sequence"/>
</dbReference>
<feature type="domain" description="GHMP kinase N-terminal" evidence="11">
    <location>
        <begin position="93"/>
        <end position="180"/>
    </location>
</feature>
<dbReference type="PROSITE" id="PS00627">
    <property type="entry name" value="GHMP_KINASES_ATP"/>
    <property type="match status" value="1"/>
</dbReference>
<dbReference type="NCBIfam" id="TIGR00131">
    <property type="entry name" value="gal_kin"/>
    <property type="match status" value="1"/>
</dbReference>
<gene>
    <name evidence="14" type="ORF">BLNAU_298</name>
</gene>
<keyword evidence="2" id="KW-0963">Cytoplasm</keyword>
<keyword evidence="8" id="KW-0460">Magnesium</keyword>
<dbReference type="SUPFAM" id="SSF54211">
    <property type="entry name" value="Ribosomal protein S5 domain 2-like"/>
    <property type="match status" value="1"/>
</dbReference>
<keyword evidence="15" id="KW-1185">Reference proteome</keyword>
<name>A0ABQ9YML9_9EUKA</name>
<dbReference type="PANTHER" id="PTHR10457">
    <property type="entry name" value="MEVALONATE KINASE/GALACTOKINASE"/>
    <property type="match status" value="1"/>
</dbReference>
<evidence type="ECO:0000256" key="1">
    <source>
        <dbReference type="ARBA" id="ARBA00006566"/>
    </source>
</evidence>
<sequence>MNYNELKDLFLSTFGQSTETLHCYNTPGRVNLIGEHTDYNGGYVFPCGIEASTKAVARRRSDSHVTLKSTNFPETISFELGNMKKGDKHEWYNYCLGCFWVVTEQFGVEKIGGIEILYSGTIPIGAGLSSSASLEVLTLFILNETFKLGMTRPEIAVGGQKAENQYVGMNCGIMDQFAVANARKNEALKLDCATLQFESIPVDLGKYKLLIGNTNKPHNLIVSKYNDRRSECEQAVTLLQKEIKINNLCELSMEQFNKHSHLIQDPVVLKRAKHAISENERVLEACRQLKAGNLAEFGRLMDASHESLKTDYEVTGHELDSMVDAIRHAAHTLSKDGKEDIVLGCRMTGGGFGGCTVGIVLESAIQSVIDLAGEEYKRLTNLTPEFYVVSISEGASCVE</sequence>
<dbReference type="Pfam" id="PF08544">
    <property type="entry name" value="GHMP_kinases_C"/>
    <property type="match status" value="1"/>
</dbReference>
<dbReference type="InterPro" id="IPR013750">
    <property type="entry name" value="GHMP_kinase_C_dom"/>
</dbReference>
<evidence type="ECO:0000256" key="6">
    <source>
        <dbReference type="ARBA" id="ARBA00022777"/>
    </source>
</evidence>
<keyword evidence="5" id="KW-0547">Nucleotide-binding</keyword>
<dbReference type="InterPro" id="IPR006204">
    <property type="entry name" value="GHMP_kinase_N_dom"/>
</dbReference>
<dbReference type="InterPro" id="IPR036554">
    <property type="entry name" value="GHMP_kinase_C_sf"/>
</dbReference>
<accession>A0ABQ9YML9</accession>
<dbReference type="InterPro" id="IPR022963">
    <property type="entry name" value="Galactokinase_bac"/>
</dbReference>
<evidence type="ECO:0000256" key="10">
    <source>
        <dbReference type="ARBA" id="ARBA00023277"/>
    </source>
</evidence>
<evidence type="ECO:0000313" key="15">
    <source>
        <dbReference type="Proteomes" id="UP001281761"/>
    </source>
</evidence>
<keyword evidence="9" id="KW-0299">Galactose metabolism</keyword>
<evidence type="ECO:0000259" key="12">
    <source>
        <dbReference type="Pfam" id="PF08544"/>
    </source>
</evidence>
<feature type="domain" description="Galactokinase N-terminal" evidence="13">
    <location>
        <begin position="9"/>
        <end position="59"/>
    </location>
</feature>
<dbReference type="EC" id="2.7.1.157" evidence="14"/>
<evidence type="ECO:0000256" key="9">
    <source>
        <dbReference type="ARBA" id="ARBA00023144"/>
    </source>
</evidence>
<comment type="caution">
    <text evidence="14">The sequence shown here is derived from an EMBL/GenBank/DDBJ whole genome shotgun (WGS) entry which is preliminary data.</text>
</comment>
<keyword evidence="3 14" id="KW-0808">Transferase</keyword>
<feature type="domain" description="GHMP kinase C-terminal" evidence="12">
    <location>
        <begin position="288"/>
        <end position="369"/>
    </location>
</feature>
<keyword evidence="4" id="KW-0479">Metal-binding</keyword>
<keyword evidence="7" id="KW-0067">ATP-binding</keyword>
<dbReference type="NCBIfam" id="NF003705">
    <property type="entry name" value="PRK05322.1"/>
    <property type="match status" value="1"/>
</dbReference>
<dbReference type="PRINTS" id="PR00473">
    <property type="entry name" value="GALCTOKINASE"/>
</dbReference>
<dbReference type="PANTHER" id="PTHR10457:SF7">
    <property type="entry name" value="GALACTOKINASE-RELATED"/>
    <property type="match status" value="1"/>
</dbReference>
<dbReference type="InterPro" id="IPR019741">
    <property type="entry name" value="Galactokinase_CS"/>
</dbReference>
<dbReference type="InterPro" id="IPR006206">
    <property type="entry name" value="Mevalonate/galactokinase"/>
</dbReference>
<keyword evidence="10" id="KW-0119">Carbohydrate metabolism</keyword>
<dbReference type="SUPFAM" id="SSF55060">
    <property type="entry name" value="GHMP Kinase, C-terminal domain"/>
    <property type="match status" value="1"/>
</dbReference>
<dbReference type="PIRSF" id="PIRSF000530">
    <property type="entry name" value="Galactokinase"/>
    <property type="match status" value="1"/>
</dbReference>
<dbReference type="InterPro" id="IPR000705">
    <property type="entry name" value="Galactokinase"/>
</dbReference>
<evidence type="ECO:0000256" key="4">
    <source>
        <dbReference type="ARBA" id="ARBA00022723"/>
    </source>
</evidence>
<evidence type="ECO:0000256" key="7">
    <source>
        <dbReference type="ARBA" id="ARBA00022840"/>
    </source>
</evidence>
<dbReference type="PROSITE" id="PS00106">
    <property type="entry name" value="GALACTOKINASE"/>
    <property type="match status" value="1"/>
</dbReference>
<dbReference type="InterPro" id="IPR006203">
    <property type="entry name" value="GHMP_knse_ATP-bd_CS"/>
</dbReference>
<dbReference type="InterPro" id="IPR020568">
    <property type="entry name" value="Ribosomal_Su5_D2-typ_SF"/>
</dbReference>
<keyword evidence="6 14" id="KW-0418">Kinase</keyword>
<evidence type="ECO:0000259" key="11">
    <source>
        <dbReference type="Pfam" id="PF00288"/>
    </source>
</evidence>
<evidence type="ECO:0000256" key="2">
    <source>
        <dbReference type="ARBA" id="ARBA00022490"/>
    </source>
</evidence>
<dbReference type="GO" id="GO:0033858">
    <property type="term" value="F:N-acetylgalactosamine kinase activity"/>
    <property type="evidence" value="ECO:0007669"/>
    <property type="project" value="UniProtKB-EC"/>
</dbReference>
<dbReference type="PRINTS" id="PR00959">
    <property type="entry name" value="MEVGALKINASE"/>
</dbReference>
<evidence type="ECO:0000256" key="5">
    <source>
        <dbReference type="ARBA" id="ARBA00022741"/>
    </source>
</evidence>
<evidence type="ECO:0000313" key="14">
    <source>
        <dbReference type="EMBL" id="KAK2964997.1"/>
    </source>
</evidence>
<comment type="similarity">
    <text evidence="1">Belongs to the GHMP kinase family. GalK subfamily.</text>
</comment>
<evidence type="ECO:0000256" key="3">
    <source>
        <dbReference type="ARBA" id="ARBA00022679"/>
    </source>
</evidence>
<dbReference type="HAMAP" id="MF_00246">
    <property type="entry name" value="Galactokinase"/>
    <property type="match status" value="1"/>
</dbReference>
<reference evidence="14 15" key="1">
    <citation type="journal article" date="2022" name="bioRxiv">
        <title>Genomics of Preaxostyla Flagellates Illuminates Evolutionary Transitions and the Path Towards Mitochondrial Loss.</title>
        <authorList>
            <person name="Novak L.V.F."/>
            <person name="Treitli S.C."/>
            <person name="Pyrih J."/>
            <person name="Halakuc P."/>
            <person name="Pipaliya S.V."/>
            <person name="Vacek V."/>
            <person name="Brzon O."/>
            <person name="Soukal P."/>
            <person name="Eme L."/>
            <person name="Dacks J.B."/>
            <person name="Karnkowska A."/>
            <person name="Elias M."/>
            <person name="Hampl V."/>
        </authorList>
    </citation>
    <scope>NUCLEOTIDE SEQUENCE [LARGE SCALE GENOMIC DNA]</scope>
    <source>
        <strain evidence="14">NAU3</strain>
        <tissue evidence="14">Gut</tissue>
    </source>
</reference>